<name>A0A976A7Z7_9BURK</name>
<evidence type="ECO:0000313" key="2">
    <source>
        <dbReference type="Proteomes" id="UP000256780"/>
    </source>
</evidence>
<proteinExistence type="predicted"/>
<protein>
    <submittedName>
        <fullName evidence="1">Uncharacterized protein</fullName>
    </submittedName>
</protein>
<comment type="caution">
    <text evidence="1">The sequence shown here is derived from an EMBL/GenBank/DDBJ whole genome shotgun (WGS) entry which is preliminary data.</text>
</comment>
<dbReference type="Proteomes" id="UP000256780">
    <property type="component" value="Chromosome CBM2587_b"/>
</dbReference>
<reference evidence="1 2" key="1">
    <citation type="submission" date="2018-01" db="EMBL/GenBank/DDBJ databases">
        <authorList>
            <person name="Clerissi C."/>
        </authorList>
    </citation>
    <scope>NUCLEOTIDE SEQUENCE [LARGE SCALE GENOMIC DNA]</scope>
    <source>
        <strain evidence="1">Cupriavidus sp. LMG 19464</strain>
    </source>
</reference>
<dbReference type="EMBL" id="OFSQ01000037">
    <property type="protein sequence ID" value="SOY66789.1"/>
    <property type="molecule type" value="Genomic_DNA"/>
</dbReference>
<evidence type="ECO:0000313" key="1">
    <source>
        <dbReference type="EMBL" id="SOY66789.1"/>
    </source>
</evidence>
<accession>A0A976A7Z7</accession>
<sequence>MVGQALWRAPAVHARTHRRCLCRYTDWMAGAVPAPGTVSASTSTQGQK</sequence>
<organism evidence="1 2">
    <name type="scientific">Cupriavidus taiwanensis</name>
    <dbReference type="NCBI Taxonomy" id="164546"/>
    <lineage>
        <taxon>Bacteria</taxon>
        <taxon>Pseudomonadati</taxon>
        <taxon>Pseudomonadota</taxon>
        <taxon>Betaproteobacteria</taxon>
        <taxon>Burkholderiales</taxon>
        <taxon>Burkholderiaceae</taxon>
        <taxon>Cupriavidus</taxon>
    </lineage>
</organism>
<gene>
    <name evidence="1" type="ORF">CBM2587_B80066</name>
</gene>
<dbReference type="AlphaFoldDB" id="A0A976A7Z7"/>